<dbReference type="EMBL" id="KL662096">
    <property type="protein sequence ID" value="KFM23678.1"/>
    <property type="molecule type" value="Genomic_DNA"/>
</dbReference>
<evidence type="ECO:0000313" key="2">
    <source>
        <dbReference type="Proteomes" id="UP000028924"/>
    </source>
</evidence>
<dbReference type="KEGG" id="apro:F751_3894"/>
<organism evidence="1 2">
    <name type="scientific">Auxenochlorella protothecoides</name>
    <name type="common">Green microalga</name>
    <name type="synonym">Chlorella protothecoides</name>
    <dbReference type="NCBI Taxonomy" id="3075"/>
    <lineage>
        <taxon>Eukaryota</taxon>
        <taxon>Viridiplantae</taxon>
        <taxon>Chlorophyta</taxon>
        <taxon>core chlorophytes</taxon>
        <taxon>Trebouxiophyceae</taxon>
        <taxon>Chlorellales</taxon>
        <taxon>Chlorellaceae</taxon>
        <taxon>Auxenochlorella</taxon>
    </lineage>
</organism>
<dbReference type="AlphaFoldDB" id="A0A087SD74"/>
<sequence>MGEADVIIRRKEDLSDTCYNSRPCQNTGRSSREPPACIPPAAHLLVCVLMGWAAGLGGRAAGGFVEVLDAYCACGVSRETRDPALAQPTAACPYAEEHGSPPHEALGIVMAPITGESARYVGVHVVNRKHSALMLTRVGLCEHALFTMRVNVHTTVRVSCGRAAVPHRCCGTLLSKQSPPPGSGRRQSLCT</sequence>
<proteinExistence type="predicted"/>
<name>A0A087SD74_AUXPR</name>
<gene>
    <name evidence="1" type="ORF">F751_3894</name>
</gene>
<evidence type="ECO:0000313" key="1">
    <source>
        <dbReference type="EMBL" id="KFM23678.1"/>
    </source>
</evidence>
<accession>A0A087SD74</accession>
<dbReference type="GeneID" id="23615285"/>
<keyword evidence="2" id="KW-1185">Reference proteome</keyword>
<dbReference type="RefSeq" id="XP_011396552.1">
    <property type="nucleotide sequence ID" value="XM_011398250.1"/>
</dbReference>
<reference evidence="1 2" key="1">
    <citation type="journal article" date="2014" name="BMC Genomics">
        <title>Oil accumulation mechanisms of the oleaginous microalga Chlorella protothecoides revealed through its genome, transcriptomes, and proteomes.</title>
        <authorList>
            <person name="Gao C."/>
            <person name="Wang Y."/>
            <person name="Shen Y."/>
            <person name="Yan D."/>
            <person name="He X."/>
            <person name="Dai J."/>
            <person name="Wu Q."/>
        </authorList>
    </citation>
    <scope>NUCLEOTIDE SEQUENCE [LARGE SCALE GENOMIC DNA]</scope>
    <source>
        <strain evidence="1 2">0710</strain>
    </source>
</reference>
<dbReference type="Proteomes" id="UP000028924">
    <property type="component" value="Unassembled WGS sequence"/>
</dbReference>
<protein>
    <submittedName>
        <fullName evidence="1">Uncharacterized protein</fullName>
    </submittedName>
</protein>